<reference evidence="4" key="1">
    <citation type="submission" date="2023-10" db="EMBL/GenBank/DDBJ databases">
        <authorList>
            <person name="Chen Y."/>
            <person name="Shah S."/>
            <person name="Dougan E. K."/>
            <person name="Thang M."/>
            <person name="Chan C."/>
        </authorList>
    </citation>
    <scope>NUCLEOTIDE SEQUENCE [LARGE SCALE GENOMIC DNA]</scope>
</reference>
<gene>
    <name evidence="4" type="ORF">PCOR1329_LOCUS37456</name>
</gene>
<comment type="caution">
    <text evidence="4">The sequence shown here is derived from an EMBL/GenBank/DDBJ whole genome shotgun (WGS) entry which is preliminary data.</text>
</comment>
<feature type="compositionally biased region" description="Basic and acidic residues" evidence="2">
    <location>
        <begin position="249"/>
        <end position="269"/>
    </location>
</feature>
<evidence type="ECO:0000256" key="1">
    <source>
        <dbReference type="PROSITE-ProRule" id="PRU00175"/>
    </source>
</evidence>
<feature type="region of interest" description="Disordered" evidence="2">
    <location>
        <begin position="118"/>
        <end position="146"/>
    </location>
</feature>
<dbReference type="Gene3D" id="3.30.40.10">
    <property type="entry name" value="Zinc/RING finger domain, C3HC4 (zinc finger)"/>
    <property type="match status" value="1"/>
</dbReference>
<keyword evidence="1" id="KW-0863">Zinc-finger</keyword>
<dbReference type="SUPFAM" id="SSF57850">
    <property type="entry name" value="RING/U-box"/>
    <property type="match status" value="1"/>
</dbReference>
<dbReference type="PROSITE" id="PS50089">
    <property type="entry name" value="ZF_RING_2"/>
    <property type="match status" value="1"/>
</dbReference>
<accession>A0ABN9TBF1</accession>
<dbReference type="SMART" id="SM00184">
    <property type="entry name" value="RING"/>
    <property type="match status" value="1"/>
</dbReference>
<evidence type="ECO:0000259" key="3">
    <source>
        <dbReference type="PROSITE" id="PS50089"/>
    </source>
</evidence>
<protein>
    <recommendedName>
        <fullName evidence="3">RING-type domain-containing protein</fullName>
    </recommendedName>
</protein>
<keyword evidence="1" id="KW-0479">Metal-binding</keyword>
<dbReference type="PANTHER" id="PTHR47344:SF1">
    <property type="entry name" value="RING ZINC FINGER PROTEIN-RELATED"/>
    <property type="match status" value="1"/>
</dbReference>
<feature type="region of interest" description="Disordered" evidence="2">
    <location>
        <begin position="246"/>
        <end position="290"/>
    </location>
</feature>
<keyword evidence="1" id="KW-0862">Zinc</keyword>
<keyword evidence="5" id="KW-1185">Reference proteome</keyword>
<evidence type="ECO:0000313" key="4">
    <source>
        <dbReference type="EMBL" id="CAK0842948.1"/>
    </source>
</evidence>
<dbReference type="PANTHER" id="PTHR47344">
    <property type="entry name" value="RING ZINC FINGER PROTEIN-RELATED"/>
    <property type="match status" value="1"/>
</dbReference>
<organism evidence="4 5">
    <name type="scientific">Prorocentrum cordatum</name>
    <dbReference type="NCBI Taxonomy" id="2364126"/>
    <lineage>
        <taxon>Eukaryota</taxon>
        <taxon>Sar</taxon>
        <taxon>Alveolata</taxon>
        <taxon>Dinophyceae</taxon>
        <taxon>Prorocentrales</taxon>
        <taxon>Prorocentraceae</taxon>
        <taxon>Prorocentrum</taxon>
    </lineage>
</organism>
<sequence length="290" mass="32347">MAERRGLCAVCPACLRPLDSDLVASGCNHVFHRACLADAGLKQCPKCGDAAFKERTQTLYSVSFGACGDCAGPGSAAPAVGVVDDSDDDVIVDTVEARISREVTQILQLERSVKSQRRELDDKQRELAQQKEQLEQQEQKRASRVQDTKRLAAQRLSQQQELETARLKCQSLQEELNRLRLRDTILDYTDLRRSSGDESALQFLTTMVSTVQDPSKVIVDMTRLRGHYRTHMTKWLKETGAAKQQLSKVRRELEEQKRAAAEAEARLERTGGAPADRSRSPAAGGRLPRR</sequence>
<feature type="domain" description="RING-type" evidence="3">
    <location>
        <begin position="11"/>
        <end position="47"/>
    </location>
</feature>
<evidence type="ECO:0000313" key="5">
    <source>
        <dbReference type="Proteomes" id="UP001189429"/>
    </source>
</evidence>
<evidence type="ECO:0000256" key="2">
    <source>
        <dbReference type="SAM" id="MobiDB-lite"/>
    </source>
</evidence>
<dbReference type="EMBL" id="CAUYUJ010014539">
    <property type="protein sequence ID" value="CAK0842948.1"/>
    <property type="molecule type" value="Genomic_DNA"/>
</dbReference>
<dbReference type="InterPro" id="IPR013083">
    <property type="entry name" value="Znf_RING/FYVE/PHD"/>
</dbReference>
<name>A0ABN9TBF1_9DINO</name>
<proteinExistence type="predicted"/>
<dbReference type="InterPro" id="IPR001841">
    <property type="entry name" value="Znf_RING"/>
</dbReference>
<dbReference type="Proteomes" id="UP001189429">
    <property type="component" value="Unassembled WGS sequence"/>
</dbReference>